<name>A0A372G9T3_9ACTN</name>
<dbReference type="PROSITE" id="PS51257">
    <property type="entry name" value="PROKAR_LIPOPROTEIN"/>
    <property type="match status" value="1"/>
</dbReference>
<organism evidence="3 4">
    <name type="scientific">Actinomadura spongiicola</name>
    <dbReference type="NCBI Taxonomy" id="2303421"/>
    <lineage>
        <taxon>Bacteria</taxon>
        <taxon>Bacillati</taxon>
        <taxon>Actinomycetota</taxon>
        <taxon>Actinomycetes</taxon>
        <taxon>Streptosporangiales</taxon>
        <taxon>Thermomonosporaceae</taxon>
        <taxon>Actinomadura</taxon>
    </lineage>
</organism>
<sequence>MYSDNRSDHVRTLTISAALTAAAAATLTGCGNLSFGTHHEDRTYSAPANVTALKISGAGHVEITTSDSPGIKVRERLRWSNDKNKPTPRHITRGDTVTLSSSCARATIGVTQCGVSYHVQVPKATPVEVHTDDGSITASGLGGNVKLHSDNGAVRVTDLRATSVSLSSADGGIHVSGHVKTADLHSDNGSIHATGLTADRLTARSKDGSIDLGGRATVADVGTDNGSIVAGGLTADRITAKTDNGGVDLRLTTPPSDVRAASSNGSVHVRVPTGQSYAISASSSNGGDRIDSALRQDSTSGHRIHVRSDNGDVAVSPA</sequence>
<evidence type="ECO:0000259" key="2">
    <source>
        <dbReference type="Pfam" id="PF13349"/>
    </source>
</evidence>
<dbReference type="InterPro" id="IPR025164">
    <property type="entry name" value="Toastrack_DUF4097"/>
</dbReference>
<dbReference type="PANTHER" id="PTHR34094:SF1">
    <property type="entry name" value="PROTEIN FAM185A"/>
    <property type="match status" value="1"/>
</dbReference>
<dbReference type="EMBL" id="QVNQ01000011">
    <property type="protein sequence ID" value="RFS81909.1"/>
    <property type="molecule type" value="Genomic_DNA"/>
</dbReference>
<accession>A0A372G9T3</accession>
<protein>
    <recommendedName>
        <fullName evidence="2">DUF4097 domain-containing protein</fullName>
    </recommendedName>
</protein>
<dbReference type="Proteomes" id="UP000262882">
    <property type="component" value="Unassembled WGS sequence"/>
</dbReference>
<dbReference type="AlphaFoldDB" id="A0A372G9T3"/>
<gene>
    <name evidence="3" type="ORF">D0T12_29825</name>
</gene>
<evidence type="ECO:0000313" key="4">
    <source>
        <dbReference type="Proteomes" id="UP000262882"/>
    </source>
</evidence>
<feature type="region of interest" description="Disordered" evidence="1">
    <location>
        <begin position="278"/>
        <end position="318"/>
    </location>
</feature>
<keyword evidence="4" id="KW-1185">Reference proteome</keyword>
<feature type="domain" description="DUF4097" evidence="2">
    <location>
        <begin position="58"/>
        <end position="211"/>
    </location>
</feature>
<comment type="caution">
    <text evidence="3">The sequence shown here is derived from an EMBL/GenBank/DDBJ whole genome shotgun (WGS) entry which is preliminary data.</text>
</comment>
<dbReference type="Pfam" id="PF13349">
    <property type="entry name" value="DUF4097"/>
    <property type="match status" value="1"/>
</dbReference>
<evidence type="ECO:0000313" key="3">
    <source>
        <dbReference type="EMBL" id="RFS81909.1"/>
    </source>
</evidence>
<reference evidence="3 4" key="1">
    <citation type="submission" date="2018-08" db="EMBL/GenBank/DDBJ databases">
        <title>Actinomadura spongicola sp. nov., isolated from marine sponge Leucetta chagosensis.</title>
        <authorList>
            <person name="Li L."/>
            <person name="Lin H.W."/>
        </authorList>
    </citation>
    <scope>NUCLEOTIDE SEQUENCE [LARGE SCALE GENOMIC DNA]</scope>
    <source>
        <strain evidence="3 4">LHW52907</strain>
    </source>
</reference>
<evidence type="ECO:0000256" key="1">
    <source>
        <dbReference type="SAM" id="MobiDB-lite"/>
    </source>
</evidence>
<proteinExistence type="predicted"/>
<dbReference type="PANTHER" id="PTHR34094">
    <property type="match status" value="1"/>
</dbReference>